<protein>
    <recommendedName>
        <fullName evidence="4">Calpain catalytic domain-containing protein</fullName>
    </recommendedName>
</protein>
<name>J3PJS9_GAET3</name>
<evidence type="ECO:0000259" key="4">
    <source>
        <dbReference type="PROSITE" id="PS50203"/>
    </source>
</evidence>
<feature type="region of interest" description="Disordered" evidence="3">
    <location>
        <begin position="256"/>
        <end position="303"/>
    </location>
</feature>
<dbReference type="InterPro" id="IPR022684">
    <property type="entry name" value="Calpain_cysteine_protease"/>
</dbReference>
<dbReference type="OrthoDB" id="424753at2759"/>
<reference evidence="6" key="4">
    <citation type="journal article" date="2015" name="G3 (Bethesda)">
        <title>Genome sequences of three phytopathogenic species of the Magnaporthaceae family of fungi.</title>
        <authorList>
            <person name="Okagaki L.H."/>
            <person name="Nunes C.C."/>
            <person name="Sailsbery J."/>
            <person name="Clay B."/>
            <person name="Brown D."/>
            <person name="John T."/>
            <person name="Oh Y."/>
            <person name="Young N."/>
            <person name="Fitzgerald M."/>
            <person name="Haas B.J."/>
            <person name="Zeng Q."/>
            <person name="Young S."/>
            <person name="Adiconis X."/>
            <person name="Fan L."/>
            <person name="Levin J.Z."/>
            <person name="Mitchell T.K."/>
            <person name="Okubara P.A."/>
            <person name="Farman M.L."/>
            <person name="Kohn L.M."/>
            <person name="Birren B."/>
            <person name="Ma L.-J."/>
            <person name="Dean R.A."/>
        </authorList>
    </citation>
    <scope>NUCLEOTIDE SEQUENCE</scope>
    <source>
        <strain evidence="6">R3-111a-1</strain>
    </source>
</reference>
<dbReference type="VEuPathDB" id="FungiDB:GGTG_13768"/>
<dbReference type="Gene3D" id="3.90.70.10">
    <property type="entry name" value="Cysteine proteinases"/>
    <property type="match status" value="1"/>
</dbReference>
<dbReference type="SUPFAM" id="SSF54001">
    <property type="entry name" value="Cysteine proteinases"/>
    <property type="match status" value="1"/>
</dbReference>
<evidence type="ECO:0000256" key="1">
    <source>
        <dbReference type="PIRSR" id="PIRSR622684-1"/>
    </source>
</evidence>
<dbReference type="InterPro" id="IPR038765">
    <property type="entry name" value="Papain-like_cys_pep_sf"/>
</dbReference>
<sequence>MADPFGNGEGEWDGIVEGHAYYVTKTTTTGDNIKVVLLRNPWGTGQGDWKGPYSDGSKEWTPELQTELQHSFSSNSGSWISYDDMLSKFQYIGRTRLFREDDWRCSRCWIGVDVPWHTQWQEKFHMRLTRDSPLIVLALSQLDSRYFRGLEGQDVFKLRLRVLKQGASNPEDYVACSRTSFIERTANVEILDMAAGNYSIWIMVKAYRQSGQKSVTDVVENECRNIGDNEKLEKVGRAYDLAHAKAAWYQQELAKRRGHGKREVEREAAAESAEKEAIKKDAKAEKAKGEQAPGEVEASEKPRPESWDKMCVMGLRVYNKDEGLKLRAVIDGEVLDDCGMGDKGTTDVDDAQACAGDDPGAGGDGGLMYALGRILATLWKFIIGACLKEWSG</sequence>
<dbReference type="AlphaFoldDB" id="J3PJS9"/>
<dbReference type="GO" id="GO:0004198">
    <property type="term" value="F:calcium-dependent cysteine-type endopeptidase activity"/>
    <property type="evidence" value="ECO:0007669"/>
    <property type="project" value="InterPro"/>
</dbReference>
<dbReference type="Proteomes" id="UP000006039">
    <property type="component" value="Unassembled WGS sequence"/>
</dbReference>
<dbReference type="EMBL" id="GL385443">
    <property type="protein sequence ID" value="EJT68663.1"/>
    <property type="molecule type" value="Genomic_DNA"/>
</dbReference>
<dbReference type="Pfam" id="PF00648">
    <property type="entry name" value="Peptidase_C2"/>
    <property type="match status" value="1"/>
</dbReference>
<reference evidence="6" key="5">
    <citation type="submission" date="2018-04" db="UniProtKB">
        <authorList>
            <consortium name="EnsemblFungi"/>
        </authorList>
    </citation>
    <scope>IDENTIFICATION</scope>
    <source>
        <strain evidence="6">R3-111a-1</strain>
    </source>
</reference>
<comment type="caution">
    <text evidence="2">Lacks conserved residue(s) required for the propagation of feature annotation.</text>
</comment>
<evidence type="ECO:0000313" key="7">
    <source>
        <dbReference type="Proteomes" id="UP000006039"/>
    </source>
</evidence>
<keyword evidence="7" id="KW-1185">Reference proteome</keyword>
<evidence type="ECO:0000256" key="2">
    <source>
        <dbReference type="PROSITE-ProRule" id="PRU00239"/>
    </source>
</evidence>
<feature type="domain" description="Calpain catalytic" evidence="4">
    <location>
        <begin position="14"/>
        <end position="98"/>
    </location>
</feature>
<evidence type="ECO:0000313" key="6">
    <source>
        <dbReference type="EnsemblFungi" id="EJT68663"/>
    </source>
</evidence>
<feature type="compositionally biased region" description="Basic and acidic residues" evidence="3">
    <location>
        <begin position="261"/>
        <end position="289"/>
    </location>
</feature>
<feature type="active site" evidence="1">
    <location>
        <position position="19"/>
    </location>
</feature>
<reference evidence="5" key="3">
    <citation type="submission" date="2010-09" db="EMBL/GenBank/DDBJ databases">
        <title>Annotation of Gaeumannomyces graminis var. tritici R3-111a-1.</title>
        <authorList>
            <consortium name="The Broad Institute Genome Sequencing Platform"/>
            <person name="Ma L.-J."/>
            <person name="Dead R."/>
            <person name="Young S.K."/>
            <person name="Zeng Q."/>
            <person name="Gargeya S."/>
            <person name="Fitzgerald M."/>
            <person name="Haas B."/>
            <person name="Abouelleil A."/>
            <person name="Alvarado L."/>
            <person name="Arachchi H.M."/>
            <person name="Berlin A."/>
            <person name="Brown A."/>
            <person name="Chapman S.B."/>
            <person name="Chen Z."/>
            <person name="Dunbar C."/>
            <person name="Freedman E."/>
            <person name="Gearin G."/>
            <person name="Gellesch M."/>
            <person name="Goldberg J."/>
            <person name="Griggs A."/>
            <person name="Gujja S."/>
            <person name="Heiman D."/>
            <person name="Howarth C."/>
            <person name="Larson L."/>
            <person name="Lui A."/>
            <person name="MacDonald P.J.P."/>
            <person name="Mehta T."/>
            <person name="Montmayeur A."/>
            <person name="Murphy C."/>
            <person name="Neiman D."/>
            <person name="Pearson M."/>
            <person name="Priest M."/>
            <person name="Roberts A."/>
            <person name="Saif S."/>
            <person name="Shea T."/>
            <person name="Shenoy N."/>
            <person name="Sisk P."/>
            <person name="Stolte C."/>
            <person name="Sykes S."/>
            <person name="Yandava C."/>
            <person name="Wortman J."/>
            <person name="Nusbaum C."/>
            <person name="Birren B."/>
        </authorList>
    </citation>
    <scope>NUCLEOTIDE SEQUENCE</scope>
    <source>
        <strain evidence="5">R3-111a-1</strain>
    </source>
</reference>
<gene>
    <name evidence="6" type="primary">20354226</name>
    <name evidence="5" type="ORF">GGTG_13768</name>
</gene>
<dbReference type="GeneID" id="20354226"/>
<reference evidence="7" key="1">
    <citation type="submission" date="2010-07" db="EMBL/GenBank/DDBJ databases">
        <title>The genome sequence of Gaeumannomyces graminis var. tritici strain R3-111a-1.</title>
        <authorList>
            <consortium name="The Broad Institute Genome Sequencing Platform"/>
            <person name="Ma L.-J."/>
            <person name="Dead R."/>
            <person name="Young S."/>
            <person name="Zeng Q."/>
            <person name="Koehrsen M."/>
            <person name="Alvarado L."/>
            <person name="Berlin A."/>
            <person name="Chapman S.B."/>
            <person name="Chen Z."/>
            <person name="Freedman E."/>
            <person name="Gellesch M."/>
            <person name="Goldberg J."/>
            <person name="Griggs A."/>
            <person name="Gujja S."/>
            <person name="Heilman E.R."/>
            <person name="Heiman D."/>
            <person name="Hepburn T."/>
            <person name="Howarth C."/>
            <person name="Jen D."/>
            <person name="Larson L."/>
            <person name="Mehta T."/>
            <person name="Neiman D."/>
            <person name="Pearson M."/>
            <person name="Roberts A."/>
            <person name="Saif S."/>
            <person name="Shea T."/>
            <person name="Shenoy N."/>
            <person name="Sisk P."/>
            <person name="Stolte C."/>
            <person name="Sykes S."/>
            <person name="Walk T."/>
            <person name="White J."/>
            <person name="Yandava C."/>
            <person name="Haas B."/>
            <person name="Nusbaum C."/>
            <person name="Birren B."/>
        </authorList>
    </citation>
    <scope>NUCLEOTIDE SEQUENCE [LARGE SCALE GENOMIC DNA]</scope>
    <source>
        <strain evidence="7">R3-111a-1</strain>
    </source>
</reference>
<dbReference type="eggNOG" id="KOG0045">
    <property type="taxonomic scope" value="Eukaryota"/>
</dbReference>
<proteinExistence type="predicted"/>
<accession>J3PJS9</accession>
<dbReference type="PANTHER" id="PTHR10183:SF397">
    <property type="entry name" value="CALPAIN CATALYTIC DOMAIN-CONTAINING PROTEIN"/>
    <property type="match status" value="1"/>
</dbReference>
<dbReference type="InterPro" id="IPR001300">
    <property type="entry name" value="Peptidase_C2_calpain_cat"/>
</dbReference>
<organism evidence="5">
    <name type="scientific">Gaeumannomyces tritici (strain R3-111a-1)</name>
    <name type="common">Wheat and barley take-all root rot fungus</name>
    <name type="synonym">Gaeumannomyces graminis var. tritici</name>
    <dbReference type="NCBI Taxonomy" id="644352"/>
    <lineage>
        <taxon>Eukaryota</taxon>
        <taxon>Fungi</taxon>
        <taxon>Dikarya</taxon>
        <taxon>Ascomycota</taxon>
        <taxon>Pezizomycotina</taxon>
        <taxon>Sordariomycetes</taxon>
        <taxon>Sordariomycetidae</taxon>
        <taxon>Magnaporthales</taxon>
        <taxon>Magnaporthaceae</taxon>
        <taxon>Gaeumannomyces</taxon>
    </lineage>
</organism>
<dbReference type="PANTHER" id="PTHR10183">
    <property type="entry name" value="CALPAIN"/>
    <property type="match status" value="1"/>
</dbReference>
<dbReference type="GO" id="GO:0006508">
    <property type="term" value="P:proteolysis"/>
    <property type="evidence" value="ECO:0007669"/>
    <property type="project" value="InterPro"/>
</dbReference>
<dbReference type="STRING" id="644352.J3PJS9"/>
<reference evidence="5" key="2">
    <citation type="submission" date="2010-07" db="EMBL/GenBank/DDBJ databases">
        <authorList>
            <consortium name="The Broad Institute Genome Sequencing Platform"/>
            <consortium name="Broad Institute Genome Sequencing Center for Infectious Disease"/>
            <person name="Ma L.-J."/>
            <person name="Dead R."/>
            <person name="Young S."/>
            <person name="Zeng Q."/>
            <person name="Koehrsen M."/>
            <person name="Alvarado L."/>
            <person name="Berlin A."/>
            <person name="Chapman S.B."/>
            <person name="Chen Z."/>
            <person name="Freedman E."/>
            <person name="Gellesch M."/>
            <person name="Goldberg J."/>
            <person name="Griggs A."/>
            <person name="Gujja S."/>
            <person name="Heilman E.R."/>
            <person name="Heiman D."/>
            <person name="Hepburn T."/>
            <person name="Howarth C."/>
            <person name="Jen D."/>
            <person name="Larson L."/>
            <person name="Mehta T."/>
            <person name="Neiman D."/>
            <person name="Pearson M."/>
            <person name="Roberts A."/>
            <person name="Saif S."/>
            <person name="Shea T."/>
            <person name="Shenoy N."/>
            <person name="Sisk P."/>
            <person name="Stolte C."/>
            <person name="Sykes S."/>
            <person name="Walk T."/>
            <person name="White J."/>
            <person name="Yandava C."/>
            <person name="Haas B."/>
            <person name="Nusbaum C."/>
            <person name="Birren B."/>
        </authorList>
    </citation>
    <scope>NUCLEOTIDE SEQUENCE</scope>
    <source>
        <strain evidence="5">R3-111a-1</strain>
    </source>
</reference>
<dbReference type="RefSeq" id="XP_009229951.1">
    <property type="nucleotide sequence ID" value="XM_009231687.1"/>
</dbReference>
<feature type="active site" evidence="1">
    <location>
        <position position="40"/>
    </location>
</feature>
<dbReference type="HOGENOM" id="CLU_704076_0_0_1"/>
<evidence type="ECO:0000313" key="5">
    <source>
        <dbReference type="EMBL" id="EJT68663.1"/>
    </source>
</evidence>
<evidence type="ECO:0000256" key="3">
    <source>
        <dbReference type="SAM" id="MobiDB-lite"/>
    </source>
</evidence>
<dbReference type="PROSITE" id="PS50203">
    <property type="entry name" value="CALPAIN_CAT"/>
    <property type="match status" value="1"/>
</dbReference>
<dbReference type="EnsemblFungi" id="EJT68663">
    <property type="protein sequence ID" value="EJT68663"/>
    <property type="gene ID" value="GGTG_13768"/>
</dbReference>